<evidence type="ECO:0000256" key="5">
    <source>
        <dbReference type="SAM" id="Phobius"/>
    </source>
</evidence>
<evidence type="ECO:0000256" key="2">
    <source>
        <dbReference type="ARBA" id="ARBA00022692"/>
    </source>
</evidence>
<keyword evidence="3 5" id="KW-1133">Transmembrane helix</keyword>
<proteinExistence type="predicted"/>
<dbReference type="EMBL" id="LT629770">
    <property type="protein sequence ID" value="SDR87683.1"/>
    <property type="molecule type" value="Genomic_DNA"/>
</dbReference>
<sequence length="197" mass="20355">MILPSPVGAGLLHRVPAGPKLAGLAVAALALTLFPHGPLSVAVCLTAVLALYPIAGVPLSAAVTELWRLRAVLLVLAIALAVFVSPIAAWVSTGRVAVLLLLAALLTLTTRMSDLLAVLQRLLRPLRRVGVDPEAVSMAVSLTLTMVPVVAGLAQRVRDAERARGVRLGVRGVVPLLVLTLRHADQVGDALAARGVG</sequence>
<dbReference type="InterPro" id="IPR003339">
    <property type="entry name" value="ABC/ECF_trnsptr_transmembrane"/>
</dbReference>
<evidence type="ECO:0000313" key="6">
    <source>
        <dbReference type="EMBL" id="SDR87683.1"/>
    </source>
</evidence>
<organism evidence="6 7">
    <name type="scientific">Microbacterium paraoxydans</name>
    <dbReference type="NCBI Taxonomy" id="199592"/>
    <lineage>
        <taxon>Bacteria</taxon>
        <taxon>Bacillati</taxon>
        <taxon>Actinomycetota</taxon>
        <taxon>Actinomycetes</taxon>
        <taxon>Micrococcales</taxon>
        <taxon>Microbacteriaceae</taxon>
        <taxon>Microbacterium</taxon>
    </lineage>
</organism>
<feature type="transmembrane region" description="Helical" evidence="5">
    <location>
        <begin position="21"/>
        <end position="51"/>
    </location>
</feature>
<keyword evidence="2 5" id="KW-0812">Transmembrane</keyword>
<dbReference type="GO" id="GO:0005886">
    <property type="term" value="C:plasma membrane"/>
    <property type="evidence" value="ECO:0007669"/>
    <property type="project" value="UniProtKB-ARBA"/>
</dbReference>
<feature type="transmembrane region" description="Helical" evidence="5">
    <location>
        <begin position="98"/>
        <end position="123"/>
    </location>
</feature>
<dbReference type="PANTHER" id="PTHR33514:SF13">
    <property type="entry name" value="PROTEIN ABCI12, CHLOROPLASTIC"/>
    <property type="match status" value="1"/>
</dbReference>
<dbReference type="PANTHER" id="PTHR33514">
    <property type="entry name" value="PROTEIN ABCI12, CHLOROPLASTIC"/>
    <property type="match status" value="1"/>
</dbReference>
<gene>
    <name evidence="6" type="ORF">SAMN04489809_0559</name>
</gene>
<evidence type="ECO:0000256" key="3">
    <source>
        <dbReference type="ARBA" id="ARBA00022989"/>
    </source>
</evidence>
<dbReference type="RefSeq" id="WP_060921893.1">
    <property type="nucleotide sequence ID" value="NZ_JALXUB010000008.1"/>
</dbReference>
<reference evidence="6 7" key="1">
    <citation type="submission" date="2016-10" db="EMBL/GenBank/DDBJ databases">
        <authorList>
            <person name="de Groot N.N."/>
        </authorList>
    </citation>
    <scope>NUCLEOTIDE SEQUENCE [LARGE SCALE GENOMIC DNA]</scope>
    <source>
        <strain evidence="6 7">DSM 15019</strain>
    </source>
</reference>
<dbReference type="AlphaFoldDB" id="A0A1H1MLH5"/>
<evidence type="ECO:0000256" key="4">
    <source>
        <dbReference type="ARBA" id="ARBA00023136"/>
    </source>
</evidence>
<name>A0A1H1MLH5_9MICO</name>
<dbReference type="Pfam" id="PF02361">
    <property type="entry name" value="CbiQ"/>
    <property type="match status" value="1"/>
</dbReference>
<protein>
    <submittedName>
        <fullName evidence="6">Biotin transport system permease protein</fullName>
    </submittedName>
</protein>
<keyword evidence="4 5" id="KW-0472">Membrane</keyword>
<dbReference type="GeneID" id="36298159"/>
<evidence type="ECO:0000313" key="7">
    <source>
        <dbReference type="Proteomes" id="UP000182126"/>
    </source>
</evidence>
<accession>A0A1H1MLH5</accession>
<feature type="transmembrane region" description="Helical" evidence="5">
    <location>
        <begin position="71"/>
        <end position="91"/>
    </location>
</feature>
<evidence type="ECO:0000256" key="1">
    <source>
        <dbReference type="ARBA" id="ARBA00004141"/>
    </source>
</evidence>
<dbReference type="Proteomes" id="UP000182126">
    <property type="component" value="Chromosome I"/>
</dbReference>
<comment type="subcellular location">
    <subcellularLocation>
        <location evidence="1">Membrane</location>
        <topology evidence="1">Multi-pass membrane protein</topology>
    </subcellularLocation>
</comment>
<dbReference type="eggNOG" id="COG0619">
    <property type="taxonomic scope" value="Bacteria"/>
</dbReference>
<feature type="transmembrane region" description="Helical" evidence="5">
    <location>
        <begin position="135"/>
        <end position="154"/>
    </location>
</feature>